<feature type="transmembrane region" description="Helical" evidence="11">
    <location>
        <begin position="115"/>
        <end position="136"/>
    </location>
</feature>
<dbReference type="Pfam" id="PF01151">
    <property type="entry name" value="ELO"/>
    <property type="match status" value="1"/>
</dbReference>
<dbReference type="GO" id="GO:0019367">
    <property type="term" value="P:fatty acid elongation, saturated fatty acid"/>
    <property type="evidence" value="ECO:0007669"/>
    <property type="project" value="TreeGrafter"/>
</dbReference>
<keyword evidence="3 11" id="KW-0444">Lipid biosynthesis</keyword>
<keyword evidence="10 11" id="KW-0275">Fatty acid biosynthesis</keyword>
<dbReference type="GO" id="GO:0005789">
    <property type="term" value="C:endoplasmic reticulum membrane"/>
    <property type="evidence" value="ECO:0007669"/>
    <property type="project" value="TreeGrafter"/>
</dbReference>
<feature type="transmembrane region" description="Helical" evidence="11">
    <location>
        <begin position="166"/>
        <end position="185"/>
    </location>
</feature>
<comment type="pathway">
    <text evidence="2">Lipid metabolism; fatty acid biosynthesis.</text>
</comment>
<evidence type="ECO:0000256" key="11">
    <source>
        <dbReference type="RuleBase" id="RU361115"/>
    </source>
</evidence>
<evidence type="ECO:0000313" key="12">
    <source>
        <dbReference type="Proteomes" id="UP000887564"/>
    </source>
</evidence>
<keyword evidence="5 11" id="KW-0812">Transmembrane</keyword>
<dbReference type="AlphaFoldDB" id="A0A914RB46"/>
<dbReference type="GO" id="GO:0042761">
    <property type="term" value="P:very long-chain fatty acid biosynthetic process"/>
    <property type="evidence" value="ECO:0007669"/>
    <property type="project" value="TreeGrafter"/>
</dbReference>
<comment type="similarity">
    <text evidence="11">Belongs to the ELO family.</text>
</comment>
<evidence type="ECO:0000256" key="6">
    <source>
        <dbReference type="ARBA" id="ARBA00022832"/>
    </source>
</evidence>
<evidence type="ECO:0000256" key="3">
    <source>
        <dbReference type="ARBA" id="ARBA00022516"/>
    </source>
</evidence>
<proteinExistence type="inferred from homology"/>
<evidence type="ECO:0000256" key="7">
    <source>
        <dbReference type="ARBA" id="ARBA00022989"/>
    </source>
</evidence>
<name>A0A914RB46_PAREQ</name>
<dbReference type="PANTHER" id="PTHR11157">
    <property type="entry name" value="FATTY ACID ACYL TRANSFERASE-RELATED"/>
    <property type="match status" value="1"/>
</dbReference>
<evidence type="ECO:0000256" key="8">
    <source>
        <dbReference type="ARBA" id="ARBA00023098"/>
    </source>
</evidence>
<comment type="catalytic activity">
    <reaction evidence="11">
        <text>a very-long-chain acyl-CoA + malonyl-CoA + H(+) = a very-long-chain 3-oxoacyl-CoA + CO2 + CoA</text>
        <dbReference type="Rhea" id="RHEA:32727"/>
        <dbReference type="ChEBI" id="CHEBI:15378"/>
        <dbReference type="ChEBI" id="CHEBI:16526"/>
        <dbReference type="ChEBI" id="CHEBI:57287"/>
        <dbReference type="ChEBI" id="CHEBI:57384"/>
        <dbReference type="ChEBI" id="CHEBI:90725"/>
        <dbReference type="ChEBI" id="CHEBI:90736"/>
        <dbReference type="EC" id="2.3.1.199"/>
    </reaction>
</comment>
<dbReference type="EC" id="2.3.1.199" evidence="11"/>
<dbReference type="Proteomes" id="UP000887564">
    <property type="component" value="Unplaced"/>
</dbReference>
<feature type="transmembrane region" description="Helical" evidence="11">
    <location>
        <begin position="26"/>
        <end position="50"/>
    </location>
</feature>
<feature type="transmembrane region" description="Helical" evidence="11">
    <location>
        <begin position="62"/>
        <end position="85"/>
    </location>
</feature>
<keyword evidence="8 11" id="KW-0443">Lipid metabolism</keyword>
<comment type="subcellular location">
    <subcellularLocation>
        <location evidence="1">Membrane</location>
        <topology evidence="1">Multi-pass membrane protein</topology>
    </subcellularLocation>
</comment>
<evidence type="ECO:0000256" key="2">
    <source>
        <dbReference type="ARBA" id="ARBA00005194"/>
    </source>
</evidence>
<dbReference type="PANTHER" id="PTHR11157:SF30">
    <property type="entry name" value="ELONGATION OF LONG CHAIN FATTY ACIDS PROTEIN 2"/>
    <property type="match status" value="1"/>
</dbReference>
<sequence length="297" mass="34778">MSTNMKQLITLSDILFGDEWNVDRTIAFMALWVPTSFKITIAYLAMVYFGQKMMRNKAAFELDRLLAVWNFSFSIFSAIAAYRLIPELLWALKNLGFVGSYCDNANFYKDPSTGYWGWLFVMSKAPELGDTLFLILRKRPVIFMHWYHHALTFLYAQITYSEQQAWCRWSLALNLSVHAIMYFYFGIRALHFKTPRVVAQFITSIQIVQFVINCYIFAHLFYIKYTDAIPTCQVAWNVLTMGALMYLSYLYLFVEFFYNAYIAKKPRASNTTIENEPLPVKKTFLPPTRKLQTDKSD</sequence>
<evidence type="ECO:0000256" key="5">
    <source>
        <dbReference type="ARBA" id="ARBA00022692"/>
    </source>
</evidence>
<dbReference type="GO" id="GO:0034626">
    <property type="term" value="P:fatty acid elongation, polyunsaturated fatty acid"/>
    <property type="evidence" value="ECO:0007669"/>
    <property type="project" value="TreeGrafter"/>
</dbReference>
<dbReference type="WBParaSite" id="PEQ_0000349101-mRNA-1">
    <property type="protein sequence ID" value="PEQ_0000349101-mRNA-1"/>
    <property type="gene ID" value="PEQ_0000349101"/>
</dbReference>
<evidence type="ECO:0000313" key="13">
    <source>
        <dbReference type="WBParaSite" id="PEQ_0000349101-mRNA-1"/>
    </source>
</evidence>
<feature type="transmembrane region" description="Helical" evidence="11">
    <location>
        <begin position="234"/>
        <end position="258"/>
    </location>
</feature>
<keyword evidence="7 11" id="KW-1133">Transmembrane helix</keyword>
<keyword evidence="6 11" id="KW-0276">Fatty acid metabolism</keyword>
<keyword evidence="4 11" id="KW-0808">Transferase</keyword>
<feature type="transmembrane region" description="Helical" evidence="11">
    <location>
        <begin position="197"/>
        <end position="222"/>
    </location>
</feature>
<evidence type="ECO:0000256" key="10">
    <source>
        <dbReference type="ARBA" id="ARBA00023160"/>
    </source>
</evidence>
<keyword evidence="12" id="KW-1185">Reference proteome</keyword>
<organism evidence="12 13">
    <name type="scientific">Parascaris equorum</name>
    <name type="common">Equine roundworm</name>
    <dbReference type="NCBI Taxonomy" id="6256"/>
    <lineage>
        <taxon>Eukaryota</taxon>
        <taxon>Metazoa</taxon>
        <taxon>Ecdysozoa</taxon>
        <taxon>Nematoda</taxon>
        <taxon>Chromadorea</taxon>
        <taxon>Rhabditida</taxon>
        <taxon>Spirurina</taxon>
        <taxon>Ascaridomorpha</taxon>
        <taxon>Ascaridoidea</taxon>
        <taxon>Ascarididae</taxon>
        <taxon>Parascaris</taxon>
    </lineage>
</organism>
<evidence type="ECO:0000256" key="9">
    <source>
        <dbReference type="ARBA" id="ARBA00023136"/>
    </source>
</evidence>
<keyword evidence="9 11" id="KW-0472">Membrane</keyword>
<dbReference type="GO" id="GO:0034625">
    <property type="term" value="P:fatty acid elongation, monounsaturated fatty acid"/>
    <property type="evidence" value="ECO:0007669"/>
    <property type="project" value="TreeGrafter"/>
</dbReference>
<accession>A0A914RB46</accession>
<dbReference type="InterPro" id="IPR002076">
    <property type="entry name" value="ELO_fam"/>
</dbReference>
<dbReference type="GO" id="GO:0009922">
    <property type="term" value="F:fatty acid elongase activity"/>
    <property type="evidence" value="ECO:0007669"/>
    <property type="project" value="UniProtKB-EC"/>
</dbReference>
<evidence type="ECO:0000256" key="1">
    <source>
        <dbReference type="ARBA" id="ARBA00004141"/>
    </source>
</evidence>
<dbReference type="GO" id="GO:0030148">
    <property type="term" value="P:sphingolipid biosynthetic process"/>
    <property type="evidence" value="ECO:0007669"/>
    <property type="project" value="TreeGrafter"/>
</dbReference>
<reference evidence="13" key="1">
    <citation type="submission" date="2022-11" db="UniProtKB">
        <authorList>
            <consortium name="WormBaseParasite"/>
        </authorList>
    </citation>
    <scope>IDENTIFICATION</scope>
</reference>
<protein>
    <recommendedName>
        <fullName evidence="11">Elongation of very long chain fatty acids protein</fullName>
        <ecNumber evidence="11">2.3.1.199</ecNumber>
    </recommendedName>
    <alternativeName>
        <fullName evidence="11">Very-long-chain 3-oxoacyl-CoA synthase</fullName>
    </alternativeName>
</protein>
<evidence type="ECO:0000256" key="4">
    <source>
        <dbReference type="ARBA" id="ARBA00022679"/>
    </source>
</evidence>